<organism evidence="1 2">
    <name type="scientific">Urbifossiella limnaea</name>
    <dbReference type="NCBI Taxonomy" id="2528023"/>
    <lineage>
        <taxon>Bacteria</taxon>
        <taxon>Pseudomonadati</taxon>
        <taxon>Planctomycetota</taxon>
        <taxon>Planctomycetia</taxon>
        <taxon>Gemmatales</taxon>
        <taxon>Gemmataceae</taxon>
        <taxon>Urbifossiella</taxon>
    </lineage>
</organism>
<proteinExistence type="predicted"/>
<gene>
    <name evidence="1" type="ORF">ETAA1_62120</name>
</gene>
<evidence type="ECO:0000313" key="2">
    <source>
        <dbReference type="Proteomes" id="UP000319576"/>
    </source>
</evidence>
<reference evidence="1 2" key="1">
    <citation type="submission" date="2019-02" db="EMBL/GenBank/DDBJ databases">
        <title>Deep-cultivation of Planctomycetes and their phenomic and genomic characterization uncovers novel biology.</title>
        <authorList>
            <person name="Wiegand S."/>
            <person name="Jogler M."/>
            <person name="Boedeker C."/>
            <person name="Pinto D."/>
            <person name="Vollmers J."/>
            <person name="Rivas-Marin E."/>
            <person name="Kohn T."/>
            <person name="Peeters S.H."/>
            <person name="Heuer A."/>
            <person name="Rast P."/>
            <person name="Oberbeckmann S."/>
            <person name="Bunk B."/>
            <person name="Jeske O."/>
            <person name="Meyerdierks A."/>
            <person name="Storesund J.E."/>
            <person name="Kallscheuer N."/>
            <person name="Luecker S."/>
            <person name="Lage O.M."/>
            <person name="Pohl T."/>
            <person name="Merkel B.J."/>
            <person name="Hornburger P."/>
            <person name="Mueller R.-W."/>
            <person name="Bruemmer F."/>
            <person name="Labrenz M."/>
            <person name="Spormann A.M."/>
            <person name="Op den Camp H."/>
            <person name="Overmann J."/>
            <person name="Amann R."/>
            <person name="Jetten M.S.M."/>
            <person name="Mascher T."/>
            <person name="Medema M.H."/>
            <person name="Devos D.P."/>
            <person name="Kaster A.-K."/>
            <person name="Ovreas L."/>
            <person name="Rohde M."/>
            <person name="Galperin M.Y."/>
            <person name="Jogler C."/>
        </authorList>
    </citation>
    <scope>NUCLEOTIDE SEQUENCE [LARGE SCALE GENOMIC DNA]</scope>
    <source>
        <strain evidence="1 2">ETA_A1</strain>
    </source>
</reference>
<dbReference type="Proteomes" id="UP000319576">
    <property type="component" value="Chromosome"/>
</dbReference>
<dbReference type="EMBL" id="CP036273">
    <property type="protein sequence ID" value="QDU24198.1"/>
    <property type="molecule type" value="Genomic_DNA"/>
</dbReference>
<evidence type="ECO:0000313" key="1">
    <source>
        <dbReference type="EMBL" id="QDU24198.1"/>
    </source>
</evidence>
<dbReference type="AlphaFoldDB" id="A0A517Y3A5"/>
<name>A0A517Y3A5_9BACT</name>
<sequence length="78" mass="8850">MPRPPKKGNAEQPARYPSRDKVTYTAIPKEYGDILKAMTADSEEYEGRSVAFLTKLAVREFLQRKGRLDDKGRPIPAK</sequence>
<dbReference type="RefSeq" id="WP_145244377.1">
    <property type="nucleotide sequence ID" value="NZ_CP036273.1"/>
</dbReference>
<dbReference type="KEGG" id="uli:ETAA1_62120"/>
<accession>A0A517Y3A5</accession>
<protein>
    <submittedName>
        <fullName evidence="1">Uncharacterized protein</fullName>
    </submittedName>
</protein>
<keyword evidence="2" id="KW-1185">Reference proteome</keyword>